<name>A0AAD7ZVE3_DIPPU</name>
<reference evidence="1" key="2">
    <citation type="submission" date="2023-05" db="EMBL/GenBank/DDBJ databases">
        <authorList>
            <person name="Fouks B."/>
        </authorList>
    </citation>
    <scope>NUCLEOTIDE SEQUENCE</scope>
    <source>
        <strain evidence="1">Stay&amp;Tobe</strain>
        <tissue evidence="1">Testes</tissue>
    </source>
</reference>
<dbReference type="EMBL" id="JASPKZ010006441">
    <property type="protein sequence ID" value="KAJ9587406.1"/>
    <property type="molecule type" value="Genomic_DNA"/>
</dbReference>
<feature type="non-terminal residue" evidence="1">
    <location>
        <position position="1"/>
    </location>
</feature>
<evidence type="ECO:0000313" key="1">
    <source>
        <dbReference type="EMBL" id="KAJ9587406.1"/>
    </source>
</evidence>
<proteinExistence type="predicted"/>
<evidence type="ECO:0000313" key="2">
    <source>
        <dbReference type="Proteomes" id="UP001233999"/>
    </source>
</evidence>
<gene>
    <name evidence="1" type="ORF">L9F63_019081</name>
</gene>
<protein>
    <submittedName>
        <fullName evidence="1">Uncharacterized protein</fullName>
    </submittedName>
</protein>
<comment type="caution">
    <text evidence="1">The sequence shown here is derived from an EMBL/GenBank/DDBJ whole genome shotgun (WGS) entry which is preliminary data.</text>
</comment>
<feature type="non-terminal residue" evidence="1">
    <location>
        <position position="89"/>
    </location>
</feature>
<sequence>CVGVDVGFDWNEGCTELKVLVSLKLKPPIQRCKAVVVRLVVLRRFVRDCVWHPQGVQFKEKAEWEEVECMNSADHGAASLCLVTDKMNV</sequence>
<keyword evidence="2" id="KW-1185">Reference proteome</keyword>
<dbReference type="AlphaFoldDB" id="A0AAD7ZVE3"/>
<dbReference type="Proteomes" id="UP001233999">
    <property type="component" value="Unassembled WGS sequence"/>
</dbReference>
<reference evidence="1" key="1">
    <citation type="journal article" date="2023" name="IScience">
        <title>Live-bearing cockroach genome reveals convergent evolutionary mechanisms linked to viviparity in insects and beyond.</title>
        <authorList>
            <person name="Fouks B."/>
            <person name="Harrison M.C."/>
            <person name="Mikhailova A.A."/>
            <person name="Marchal E."/>
            <person name="English S."/>
            <person name="Carruthers M."/>
            <person name="Jennings E.C."/>
            <person name="Chiamaka E.L."/>
            <person name="Frigard R.A."/>
            <person name="Pippel M."/>
            <person name="Attardo G.M."/>
            <person name="Benoit J.B."/>
            <person name="Bornberg-Bauer E."/>
            <person name="Tobe S.S."/>
        </authorList>
    </citation>
    <scope>NUCLEOTIDE SEQUENCE</scope>
    <source>
        <strain evidence="1">Stay&amp;Tobe</strain>
    </source>
</reference>
<accession>A0AAD7ZVE3</accession>
<organism evidence="1 2">
    <name type="scientific">Diploptera punctata</name>
    <name type="common">Pacific beetle cockroach</name>
    <dbReference type="NCBI Taxonomy" id="6984"/>
    <lineage>
        <taxon>Eukaryota</taxon>
        <taxon>Metazoa</taxon>
        <taxon>Ecdysozoa</taxon>
        <taxon>Arthropoda</taxon>
        <taxon>Hexapoda</taxon>
        <taxon>Insecta</taxon>
        <taxon>Pterygota</taxon>
        <taxon>Neoptera</taxon>
        <taxon>Polyneoptera</taxon>
        <taxon>Dictyoptera</taxon>
        <taxon>Blattodea</taxon>
        <taxon>Blaberoidea</taxon>
        <taxon>Blaberidae</taxon>
        <taxon>Diplopterinae</taxon>
        <taxon>Diploptera</taxon>
    </lineage>
</organism>